<feature type="compositionally biased region" description="Low complexity" evidence="1">
    <location>
        <begin position="20"/>
        <end position="31"/>
    </location>
</feature>
<feature type="compositionally biased region" description="Polar residues" evidence="1">
    <location>
        <begin position="98"/>
        <end position="107"/>
    </location>
</feature>
<proteinExistence type="predicted"/>
<feature type="compositionally biased region" description="Basic and acidic residues" evidence="1">
    <location>
        <begin position="211"/>
        <end position="220"/>
    </location>
</feature>
<feature type="compositionally biased region" description="Low complexity" evidence="1">
    <location>
        <begin position="38"/>
        <end position="78"/>
    </location>
</feature>
<keyword evidence="3" id="KW-1185">Reference proteome</keyword>
<evidence type="ECO:0000313" key="3">
    <source>
        <dbReference type="Proteomes" id="UP001189429"/>
    </source>
</evidence>
<accession>A0ABN9XLL5</accession>
<dbReference type="EMBL" id="CAUYUJ010020832">
    <property type="protein sequence ID" value="CAK0900734.1"/>
    <property type="molecule type" value="Genomic_DNA"/>
</dbReference>
<evidence type="ECO:0000313" key="2">
    <source>
        <dbReference type="EMBL" id="CAK0900734.1"/>
    </source>
</evidence>
<name>A0ABN9XLL5_9DINO</name>
<feature type="region of interest" description="Disordered" evidence="1">
    <location>
        <begin position="198"/>
        <end position="248"/>
    </location>
</feature>
<gene>
    <name evidence="2" type="ORF">PCOR1329_LOCUS77949</name>
</gene>
<feature type="compositionally biased region" description="Basic and acidic residues" evidence="1">
    <location>
        <begin position="1"/>
        <end position="10"/>
    </location>
</feature>
<feature type="non-terminal residue" evidence="2">
    <location>
        <position position="1"/>
    </location>
</feature>
<organism evidence="2 3">
    <name type="scientific">Prorocentrum cordatum</name>
    <dbReference type="NCBI Taxonomy" id="2364126"/>
    <lineage>
        <taxon>Eukaryota</taxon>
        <taxon>Sar</taxon>
        <taxon>Alveolata</taxon>
        <taxon>Dinophyceae</taxon>
        <taxon>Prorocentrales</taxon>
        <taxon>Prorocentraceae</taxon>
        <taxon>Prorocentrum</taxon>
    </lineage>
</organism>
<evidence type="ECO:0000256" key="1">
    <source>
        <dbReference type="SAM" id="MobiDB-lite"/>
    </source>
</evidence>
<feature type="region of interest" description="Disordered" evidence="1">
    <location>
        <begin position="1"/>
        <end position="107"/>
    </location>
</feature>
<dbReference type="Proteomes" id="UP001189429">
    <property type="component" value="Unassembled WGS sequence"/>
</dbReference>
<comment type="caution">
    <text evidence="2">The sequence shown here is derived from an EMBL/GenBank/DDBJ whole genome shotgun (WGS) entry which is preliminary data.</text>
</comment>
<feature type="non-terminal residue" evidence="2">
    <location>
        <position position="274"/>
    </location>
</feature>
<feature type="compositionally biased region" description="Basic and acidic residues" evidence="1">
    <location>
        <begin position="235"/>
        <end position="245"/>
    </location>
</feature>
<sequence>AAQDGLDRVLPRPVAMSGEARAASPAPAHGAPARDSDSDSSSSSSSAPAARSSSDSGSDSDSSSSRSASAAGPAAAAAERARPAEPPAEAAAAEASRQSQQGQTETFTPRTIHAALCMARIWNEGYGAQCSHKGLKWPCGRHLCAQHAKDAQWRIHGLVDGPIPEEKLQEFLRHVPTRYALATGGSERDRARHRRALARKDDILAQPEGGDPTRRGKRAEGSAAPEPPLRKRSRRGGEAPAERPPEAAQLELLTEEGLSRMELGAIADLLAGPP</sequence>
<protein>
    <submittedName>
        <fullName evidence="2">Uncharacterized protein</fullName>
    </submittedName>
</protein>
<feature type="compositionally biased region" description="Low complexity" evidence="1">
    <location>
        <begin position="87"/>
        <end position="97"/>
    </location>
</feature>
<reference evidence="2" key="1">
    <citation type="submission" date="2023-10" db="EMBL/GenBank/DDBJ databases">
        <authorList>
            <person name="Chen Y."/>
            <person name="Shah S."/>
            <person name="Dougan E. K."/>
            <person name="Thang M."/>
            <person name="Chan C."/>
        </authorList>
    </citation>
    <scope>NUCLEOTIDE SEQUENCE [LARGE SCALE GENOMIC DNA]</scope>
</reference>